<protein>
    <submittedName>
        <fullName evidence="3">Stress response kinase A</fullName>
        <ecNumber evidence="3">2.7.11.1</ecNumber>
    </submittedName>
</protein>
<feature type="domain" description="Aminoglycoside phosphotransferase" evidence="2">
    <location>
        <begin position="37"/>
        <end position="247"/>
    </location>
</feature>
<dbReference type="InterPro" id="IPR050249">
    <property type="entry name" value="Pseudomonas-type_ThrB"/>
</dbReference>
<dbReference type="Gene3D" id="3.90.1200.10">
    <property type="match status" value="1"/>
</dbReference>
<dbReference type="PANTHER" id="PTHR21064">
    <property type="entry name" value="AMINOGLYCOSIDE PHOSPHOTRANSFERASE DOMAIN-CONTAINING PROTEIN-RELATED"/>
    <property type="match status" value="1"/>
</dbReference>
<sequence>MVQKMRNNYKQAALMALQHFDLDWTQIRFNQLSDTCTFVIETNKEGTFLLRLHSGRSKEEINSEIAWLELLKRKIDVPLPKGVHDRTGSVTFKVEQGNGDGIYASLMRWVEGEHANERLTEGQIYKEGVLLAKLHKAAQELELPPGFNRPVWDEHSFRKAMLRLKLHYHSFLSDDEFVLYQSAAEKLYGWLSKQHKNKNRRTYGVIHGDLHQGNIIFKEGEPRPIDFGRCGWGYYLYDVAHTILGIYPLQRELVIKGYESVIKLDGEWVQTLEHFTVMVMIENYCHHAPDPRETEGLKAEQPYAQAILRNYLKGDPFLFNTIEI</sequence>
<gene>
    <name evidence="3" type="primary">srkA</name>
    <name evidence="3" type="ORF">PAECIP111894_02178</name>
</gene>
<keyword evidence="3" id="KW-0418">Kinase</keyword>
<dbReference type="InterPro" id="IPR002575">
    <property type="entry name" value="Aminoglycoside_PTrfase"/>
</dbReference>
<evidence type="ECO:0000256" key="1">
    <source>
        <dbReference type="ARBA" id="ARBA00038240"/>
    </source>
</evidence>
<dbReference type="RefSeq" id="WP_234533689.1">
    <property type="nucleotide sequence ID" value="NZ_CAKMAB010000009.1"/>
</dbReference>
<comment type="similarity">
    <text evidence="1">Belongs to the pseudomonas-type ThrB family.</text>
</comment>
<evidence type="ECO:0000313" key="3">
    <source>
        <dbReference type="EMBL" id="CAH1056025.1"/>
    </source>
</evidence>
<name>A0ABN8FJT9_9BACL</name>
<reference evidence="3" key="1">
    <citation type="submission" date="2021-12" db="EMBL/GenBank/DDBJ databases">
        <authorList>
            <person name="Criscuolo A."/>
        </authorList>
    </citation>
    <scope>NUCLEOTIDE SEQUENCE</scope>
    <source>
        <strain evidence="3">CIP111894</strain>
    </source>
</reference>
<organism evidence="3 4">
    <name type="scientific">Paenibacillus pseudetheri</name>
    <dbReference type="NCBI Taxonomy" id="2897682"/>
    <lineage>
        <taxon>Bacteria</taxon>
        <taxon>Bacillati</taxon>
        <taxon>Bacillota</taxon>
        <taxon>Bacilli</taxon>
        <taxon>Bacillales</taxon>
        <taxon>Paenibacillaceae</taxon>
        <taxon>Paenibacillus</taxon>
    </lineage>
</organism>
<accession>A0ABN8FJT9</accession>
<proteinExistence type="inferred from homology"/>
<dbReference type="PANTHER" id="PTHR21064:SF6">
    <property type="entry name" value="AMINOGLYCOSIDE PHOSPHOTRANSFERASE DOMAIN-CONTAINING PROTEIN"/>
    <property type="match status" value="1"/>
</dbReference>
<dbReference type="InterPro" id="IPR011009">
    <property type="entry name" value="Kinase-like_dom_sf"/>
</dbReference>
<dbReference type="EMBL" id="CAKMAB010000009">
    <property type="protein sequence ID" value="CAH1056025.1"/>
    <property type="molecule type" value="Genomic_DNA"/>
</dbReference>
<dbReference type="GO" id="GO:0004674">
    <property type="term" value="F:protein serine/threonine kinase activity"/>
    <property type="evidence" value="ECO:0007669"/>
    <property type="project" value="UniProtKB-EC"/>
</dbReference>
<keyword evidence="3" id="KW-0808">Transferase</keyword>
<comment type="caution">
    <text evidence="3">The sequence shown here is derived from an EMBL/GenBank/DDBJ whole genome shotgun (WGS) entry which is preliminary data.</text>
</comment>
<evidence type="ECO:0000259" key="2">
    <source>
        <dbReference type="Pfam" id="PF01636"/>
    </source>
</evidence>
<dbReference type="Proteomes" id="UP000838749">
    <property type="component" value="Unassembled WGS sequence"/>
</dbReference>
<keyword evidence="4" id="KW-1185">Reference proteome</keyword>
<evidence type="ECO:0000313" key="4">
    <source>
        <dbReference type="Proteomes" id="UP000838749"/>
    </source>
</evidence>
<dbReference type="Pfam" id="PF01636">
    <property type="entry name" value="APH"/>
    <property type="match status" value="1"/>
</dbReference>
<dbReference type="SUPFAM" id="SSF56112">
    <property type="entry name" value="Protein kinase-like (PK-like)"/>
    <property type="match status" value="1"/>
</dbReference>
<dbReference type="EC" id="2.7.11.1" evidence="3"/>